<protein>
    <submittedName>
        <fullName evidence="1">Uncharacterized protein</fullName>
    </submittedName>
</protein>
<dbReference type="RefSeq" id="WP_061559554.1">
    <property type="nucleotide sequence ID" value="NZ_CP092424.2"/>
</dbReference>
<dbReference type="EMBL" id="CP092424">
    <property type="protein sequence ID" value="ULP45449.1"/>
    <property type="molecule type" value="Genomic_DNA"/>
</dbReference>
<reference evidence="2" key="2">
    <citation type="submission" date="2022-08" db="EMBL/GenBank/DDBJ databases">
        <title>Complete genome sequence of 14 non-tuberculosis mycobacteria type-strains.</title>
        <authorList>
            <person name="Igarashi Y."/>
            <person name="Osugi A."/>
            <person name="Mitarai S."/>
        </authorList>
    </citation>
    <scope>NUCLEOTIDE SEQUENCE</scope>
    <source>
        <strain evidence="2">ATCC 51985</strain>
        <plasmid evidence="2">unnamed1</plasmid>
    </source>
</reference>
<proteinExistence type="predicted"/>
<dbReference type="Proteomes" id="UP001055171">
    <property type="component" value="Plasmid unnamed1"/>
</dbReference>
<accession>A0A0E3WEC9</accession>
<dbReference type="EMBL" id="CTEE01000003">
    <property type="protein sequence ID" value="CQD24546.1"/>
    <property type="molecule type" value="Genomic_DNA"/>
</dbReference>
<evidence type="ECO:0000313" key="1">
    <source>
        <dbReference type="EMBL" id="CQD24546.1"/>
    </source>
</evidence>
<organism evidence="1 3">
    <name type="scientific">Mycobacterium lentiflavum</name>
    <dbReference type="NCBI Taxonomy" id="141349"/>
    <lineage>
        <taxon>Bacteria</taxon>
        <taxon>Bacillati</taxon>
        <taxon>Actinomycetota</taxon>
        <taxon>Actinomycetes</taxon>
        <taxon>Mycobacteriales</taxon>
        <taxon>Mycobacteriaceae</taxon>
        <taxon>Mycobacterium</taxon>
        <taxon>Mycobacterium simiae complex</taxon>
    </lineage>
</organism>
<reference evidence="1 3" key="1">
    <citation type="submission" date="2015-03" db="EMBL/GenBank/DDBJ databases">
        <authorList>
            <person name="Urmite Genomes"/>
        </authorList>
    </citation>
    <scope>NUCLEOTIDE SEQUENCE [LARGE SCALE GENOMIC DNA]</scope>
    <source>
        <strain evidence="1 3">CSUR P1491</strain>
    </source>
</reference>
<gene>
    <name evidence="1" type="ORF">BN1232_06254</name>
    <name evidence="2" type="ORF">MJO58_28205</name>
</gene>
<name>A0A0E3WEC9_MYCLN</name>
<dbReference type="Proteomes" id="UP000199251">
    <property type="component" value="Unassembled WGS sequence"/>
</dbReference>
<dbReference type="AlphaFoldDB" id="A0A0E3WEC9"/>
<evidence type="ECO:0000313" key="3">
    <source>
        <dbReference type="Proteomes" id="UP000199251"/>
    </source>
</evidence>
<sequence length="195" mass="21546">MTAILLAPTNDIVGTLNARARLDRLAAADPATALTWRTPPPWGPVTRRQHLLIGLRLRRHERHIAKAIAALADSRSGQRVRWQRVYTAPQQEASRPEIDTWFRINCAVGDLEGLRQASTVAPMVKSTHWVIADGVTRVLVGWDLTQLSEEGAARAGRGLLRSMFGYPRPHAGSRLGTASDDLCPSCCHGFTDRQR</sequence>
<evidence type="ECO:0000313" key="2">
    <source>
        <dbReference type="EMBL" id="ULP45449.1"/>
    </source>
</evidence>
<keyword evidence="2" id="KW-0614">Plasmid</keyword>
<keyword evidence="4" id="KW-1185">Reference proteome</keyword>
<evidence type="ECO:0000313" key="4">
    <source>
        <dbReference type="Proteomes" id="UP001055171"/>
    </source>
</evidence>
<dbReference type="STRING" id="141349.BN1232_06254"/>
<geneLocation type="plasmid" evidence="2 4">
    <name>unnamed1</name>
</geneLocation>